<dbReference type="Gene3D" id="3.40.1260.10">
    <property type="entry name" value="DsrEFH-like"/>
    <property type="match status" value="1"/>
</dbReference>
<protein>
    <submittedName>
        <fullName evidence="1">DsrE family protein</fullName>
    </submittedName>
</protein>
<dbReference type="RefSeq" id="WP_378965562.1">
    <property type="nucleotide sequence ID" value="NZ_JBHTBJ010000004.1"/>
</dbReference>
<reference evidence="2" key="1">
    <citation type="journal article" date="2019" name="Int. J. Syst. Evol. Microbiol.">
        <title>The Global Catalogue of Microorganisms (GCM) 10K type strain sequencing project: providing services to taxonomists for standard genome sequencing and annotation.</title>
        <authorList>
            <consortium name="The Broad Institute Genomics Platform"/>
            <consortium name="The Broad Institute Genome Sequencing Center for Infectious Disease"/>
            <person name="Wu L."/>
            <person name="Ma J."/>
        </authorList>
    </citation>
    <scope>NUCLEOTIDE SEQUENCE [LARGE SCALE GENOMIC DNA]</scope>
    <source>
        <strain evidence="2">XZYJT-10</strain>
    </source>
</reference>
<gene>
    <name evidence="1" type="ORF">ACFQS1_08040</name>
</gene>
<dbReference type="InterPro" id="IPR003787">
    <property type="entry name" value="Sulphur_relay_DsrE/F-like"/>
</dbReference>
<dbReference type="SUPFAM" id="SSF75169">
    <property type="entry name" value="DsrEFH-like"/>
    <property type="match status" value="1"/>
</dbReference>
<evidence type="ECO:0000313" key="2">
    <source>
        <dbReference type="Proteomes" id="UP001596548"/>
    </source>
</evidence>
<keyword evidence="2" id="KW-1185">Reference proteome</keyword>
<evidence type="ECO:0000313" key="1">
    <source>
        <dbReference type="EMBL" id="MFC7273925.1"/>
    </source>
</evidence>
<accession>A0ABW2HLD3</accession>
<dbReference type="EMBL" id="JBHTBJ010000004">
    <property type="protein sequence ID" value="MFC7273925.1"/>
    <property type="molecule type" value="Genomic_DNA"/>
</dbReference>
<dbReference type="Proteomes" id="UP001596548">
    <property type="component" value="Unassembled WGS sequence"/>
</dbReference>
<proteinExistence type="predicted"/>
<sequence>MLAPMARLLVVKATAGADAPERCSQAFTVASTAVASGVDVSFWLTGESTWFALPGRAAEFQLPHAAPLPDLLDLLLAGGKVTACTQCAARREITPDDVLPGIRIAGAAVFVEEVTAEGAQALVY</sequence>
<name>A0ABW2HLD3_9ACTN</name>
<dbReference type="InterPro" id="IPR027396">
    <property type="entry name" value="DsrEFH-like"/>
</dbReference>
<comment type="caution">
    <text evidence="1">The sequence shown here is derived from an EMBL/GenBank/DDBJ whole genome shotgun (WGS) entry which is preliminary data.</text>
</comment>
<dbReference type="Pfam" id="PF02635">
    <property type="entry name" value="DsrE"/>
    <property type="match status" value="1"/>
</dbReference>
<organism evidence="1 2">
    <name type="scientific">Paractinoplanes rhizophilus</name>
    <dbReference type="NCBI Taxonomy" id="1416877"/>
    <lineage>
        <taxon>Bacteria</taxon>
        <taxon>Bacillati</taxon>
        <taxon>Actinomycetota</taxon>
        <taxon>Actinomycetes</taxon>
        <taxon>Micromonosporales</taxon>
        <taxon>Micromonosporaceae</taxon>
        <taxon>Paractinoplanes</taxon>
    </lineage>
</organism>